<dbReference type="SUPFAM" id="SSF53335">
    <property type="entry name" value="S-adenosyl-L-methionine-dependent methyltransferases"/>
    <property type="match status" value="1"/>
</dbReference>
<accession>Q6APZ1</accession>
<dbReference type="AlphaFoldDB" id="Q6APZ1"/>
<dbReference type="Proteomes" id="UP000000602">
    <property type="component" value="Chromosome"/>
</dbReference>
<dbReference type="HOGENOM" id="CLU_060275_0_0_7"/>
<evidence type="ECO:0000313" key="2">
    <source>
        <dbReference type="EMBL" id="CAG35582.1"/>
    </source>
</evidence>
<gene>
    <name evidence="2" type="ordered locus">DP0853</name>
</gene>
<evidence type="ECO:0000313" key="3">
    <source>
        <dbReference type="Proteomes" id="UP000000602"/>
    </source>
</evidence>
<keyword evidence="3" id="KW-1185">Reference proteome</keyword>
<proteinExistence type="predicted"/>
<feature type="domain" description="Methyltransferase" evidence="1">
    <location>
        <begin position="68"/>
        <end position="139"/>
    </location>
</feature>
<dbReference type="Gene3D" id="3.40.50.150">
    <property type="entry name" value="Vaccinia Virus protein VP39"/>
    <property type="match status" value="1"/>
</dbReference>
<dbReference type="KEGG" id="dps:DP0853"/>
<dbReference type="RefSeq" id="WP_011188098.1">
    <property type="nucleotide sequence ID" value="NC_006138.1"/>
</dbReference>
<dbReference type="eggNOG" id="COG2265">
    <property type="taxonomic scope" value="Bacteria"/>
</dbReference>
<dbReference type="InterPro" id="IPR050723">
    <property type="entry name" value="CFA/CMAS"/>
</dbReference>
<protein>
    <recommendedName>
        <fullName evidence="1">Methyltransferase domain-containing protein</fullName>
    </recommendedName>
</protein>
<reference evidence="3" key="1">
    <citation type="journal article" date="2004" name="Environ. Microbiol.">
        <title>The genome of Desulfotalea psychrophila, a sulfate-reducing bacterium from permanently cold Arctic sediments.</title>
        <authorList>
            <person name="Rabus R."/>
            <person name="Ruepp A."/>
            <person name="Frickey T."/>
            <person name="Rattei T."/>
            <person name="Fartmann B."/>
            <person name="Stark M."/>
            <person name="Bauer M."/>
            <person name="Zibat A."/>
            <person name="Lombardot T."/>
            <person name="Becker I."/>
            <person name="Amann J."/>
            <person name="Gellner K."/>
            <person name="Teeling H."/>
            <person name="Leuschner W.D."/>
            <person name="Gloeckner F.-O."/>
            <person name="Lupas A.N."/>
            <person name="Amann R."/>
            <person name="Klenk H.-P."/>
        </authorList>
    </citation>
    <scope>NUCLEOTIDE SEQUENCE [LARGE SCALE GENOMIC DNA]</scope>
    <source>
        <strain evidence="3">DSM 12343 / LSv54</strain>
    </source>
</reference>
<dbReference type="CDD" id="cd02440">
    <property type="entry name" value="AdoMet_MTases"/>
    <property type="match status" value="1"/>
</dbReference>
<dbReference type="PANTHER" id="PTHR43667:SF2">
    <property type="entry name" value="FATTY ACID C-METHYL TRANSFERASE"/>
    <property type="match status" value="1"/>
</dbReference>
<dbReference type="STRING" id="177439.DP0853"/>
<dbReference type="PANTHER" id="PTHR43667">
    <property type="entry name" value="CYCLOPROPANE-FATTY-ACYL-PHOSPHOLIPID SYNTHASE"/>
    <property type="match status" value="1"/>
</dbReference>
<sequence length="281" mass="31909">MTKKNSPSCYQDIDWKLLHANACKEKAWKSKKARDWDKKAPSFSKSAKESNYSSLFLSHLPLETGMTVLDIGAGSGTLALPIAKKVQRVTAIDYSQGMLDQLQSEAAAAGIDNIETICCAWQDDWQSKNIVAHDIAIASRSLGVDDLQKALIKLNSYASKYVFLTDRINPTPFDSHAFKIIGRPFHSGPDYIYTLNMLYSMGIHPCVNILEFDSLKKYDSLEAAVQSYQWMFHEMNTREEDLLRDYLRTRIIAQDKNEITVKPATPHRWALIWWSTAHSDL</sequence>
<dbReference type="InterPro" id="IPR041698">
    <property type="entry name" value="Methyltransf_25"/>
</dbReference>
<dbReference type="EMBL" id="CR522870">
    <property type="protein sequence ID" value="CAG35582.1"/>
    <property type="molecule type" value="Genomic_DNA"/>
</dbReference>
<dbReference type="Pfam" id="PF13649">
    <property type="entry name" value="Methyltransf_25"/>
    <property type="match status" value="1"/>
</dbReference>
<evidence type="ECO:0000259" key="1">
    <source>
        <dbReference type="Pfam" id="PF13649"/>
    </source>
</evidence>
<name>Q6APZ1_DESPS</name>
<organism evidence="2 3">
    <name type="scientific">Desulfotalea psychrophila (strain LSv54 / DSM 12343)</name>
    <dbReference type="NCBI Taxonomy" id="177439"/>
    <lineage>
        <taxon>Bacteria</taxon>
        <taxon>Pseudomonadati</taxon>
        <taxon>Thermodesulfobacteriota</taxon>
        <taxon>Desulfobulbia</taxon>
        <taxon>Desulfobulbales</taxon>
        <taxon>Desulfocapsaceae</taxon>
        <taxon>Desulfotalea</taxon>
    </lineage>
</organism>
<dbReference type="InterPro" id="IPR029063">
    <property type="entry name" value="SAM-dependent_MTases_sf"/>
</dbReference>
<dbReference type="OrthoDB" id="21342at2"/>